<dbReference type="SUPFAM" id="SSF53335">
    <property type="entry name" value="S-adenosyl-L-methionine-dependent methyltransferases"/>
    <property type="match status" value="1"/>
</dbReference>
<dbReference type="InterPro" id="IPR015840">
    <property type="entry name" value="DNA_MeTrfase_ParB"/>
</dbReference>
<dbReference type="Gene3D" id="3.40.50.150">
    <property type="entry name" value="Vaccinia Virus protein VP39"/>
    <property type="match status" value="1"/>
</dbReference>
<dbReference type="PRINTS" id="PR00506">
    <property type="entry name" value="D21N6MTFRASE"/>
</dbReference>
<protein>
    <submittedName>
        <fullName evidence="7">Adenine methyltransferase</fullName>
    </submittedName>
</protein>
<evidence type="ECO:0000256" key="5">
    <source>
        <dbReference type="ARBA" id="ARBA00022747"/>
    </source>
</evidence>
<dbReference type="InterPro" id="IPR002052">
    <property type="entry name" value="DNA_methylase_N6_adenine_CS"/>
</dbReference>
<dbReference type="InterPro" id="IPR003115">
    <property type="entry name" value="ParB_N"/>
</dbReference>
<dbReference type="InterPro" id="IPR002941">
    <property type="entry name" value="DNA_methylase_N4/N6"/>
</dbReference>
<comment type="caution">
    <text evidence="7">The sequence shown here is derived from an EMBL/GenBank/DDBJ whole genome shotgun (WGS) entry which is preliminary data.</text>
</comment>
<gene>
    <name evidence="7" type="ORF">AXI58_19945</name>
</gene>
<sequence>MNIRTVPVEKINPAPYNPRIDLQPGDPEYDALKKSIEQFGYIDPLIWNEKTGHLVGGHQRYKVLMENKPREITVSVVSLNDEEEKALNIALNKIGGDWDEQKLEKVLSELRAANFDMSFTGFSDEEYEELLVNLPSDTEIDTVEEDDFDVQEALDKIKHPETKYGDVWRLGRHTLVCGDATKPEDVERLMDGYKADLVVTDPPYNVAVKSDSKKLNEDGHASIMNDEMDADQFDEFLGSVFQNYSHVMSDQAAIYVFHPSSFQIAFENEMRNAGMEIRSQCVWVKNAPSFGWSQYRYQHEPVFYAYKKGYSPSWYGDRKQTTVWKAGLETETPEPSTVWEISRGDVSKYVHPTQKPLELINIPIANSSKKGDTVLDFFGGSGSTLMTCEQTDRKCRLLELDPYFCDVIKMRYRETTGEEPVLISSL</sequence>
<proteinExistence type="inferred from homology"/>
<dbReference type="STRING" id="1793963.AXI58_19945"/>
<keyword evidence="3 7" id="KW-0808">Transferase</keyword>
<accession>A0A150F5C7</accession>
<keyword evidence="2 7" id="KW-0489">Methyltransferase</keyword>
<evidence type="ECO:0000259" key="6">
    <source>
        <dbReference type="SMART" id="SM00470"/>
    </source>
</evidence>
<evidence type="ECO:0000256" key="4">
    <source>
        <dbReference type="ARBA" id="ARBA00022691"/>
    </source>
</evidence>
<dbReference type="AlphaFoldDB" id="A0A150F5C7"/>
<dbReference type="Proteomes" id="UP000075430">
    <property type="component" value="Unassembled WGS sequence"/>
</dbReference>
<dbReference type="PROSITE" id="PS00092">
    <property type="entry name" value="N6_MTASE"/>
    <property type="match status" value="1"/>
</dbReference>
<dbReference type="CDD" id="cd16401">
    <property type="entry name" value="ParB_N_like_MT"/>
    <property type="match status" value="1"/>
</dbReference>
<dbReference type="InterPro" id="IPR002295">
    <property type="entry name" value="N4/N6-MTase_EcoPI_Mod-like"/>
</dbReference>
<feature type="domain" description="ParB-like N-terminal" evidence="6">
    <location>
        <begin position="4"/>
        <end position="93"/>
    </location>
</feature>
<dbReference type="GO" id="GO:0003677">
    <property type="term" value="F:DNA binding"/>
    <property type="evidence" value="ECO:0007669"/>
    <property type="project" value="InterPro"/>
</dbReference>
<evidence type="ECO:0000256" key="3">
    <source>
        <dbReference type="ARBA" id="ARBA00022679"/>
    </source>
</evidence>
<dbReference type="OrthoDB" id="9800801at2"/>
<comment type="similarity">
    <text evidence="1">Belongs to the N(4)/N(6)-methyltransferase family.</text>
</comment>
<dbReference type="GO" id="GO:0032259">
    <property type="term" value="P:methylation"/>
    <property type="evidence" value="ECO:0007669"/>
    <property type="project" value="UniProtKB-KW"/>
</dbReference>
<dbReference type="SMART" id="SM00470">
    <property type="entry name" value="ParB"/>
    <property type="match status" value="1"/>
</dbReference>
<evidence type="ECO:0000256" key="1">
    <source>
        <dbReference type="ARBA" id="ARBA00006594"/>
    </source>
</evidence>
<dbReference type="Gene3D" id="3.90.1530.10">
    <property type="entry name" value="Conserved hypothetical protein from pyrococcus furiosus pfu- 392566-001, ParB domain"/>
    <property type="match status" value="1"/>
</dbReference>
<dbReference type="InterPro" id="IPR029063">
    <property type="entry name" value="SAM-dependent_MTases_sf"/>
</dbReference>
<evidence type="ECO:0000256" key="2">
    <source>
        <dbReference type="ARBA" id="ARBA00022603"/>
    </source>
</evidence>
<keyword evidence="8" id="KW-1185">Reference proteome</keyword>
<organism evidence="7 8">
    <name type="scientific">Bacillus nakamurai</name>
    <dbReference type="NCBI Taxonomy" id="1793963"/>
    <lineage>
        <taxon>Bacteria</taxon>
        <taxon>Bacillati</taxon>
        <taxon>Bacillota</taxon>
        <taxon>Bacilli</taxon>
        <taxon>Bacillales</taxon>
        <taxon>Bacillaceae</taxon>
        <taxon>Bacillus</taxon>
    </lineage>
</organism>
<dbReference type="GO" id="GO:0009307">
    <property type="term" value="P:DNA restriction-modification system"/>
    <property type="evidence" value="ECO:0007669"/>
    <property type="project" value="UniProtKB-KW"/>
</dbReference>
<dbReference type="GO" id="GO:0008170">
    <property type="term" value="F:N-methyltransferase activity"/>
    <property type="evidence" value="ECO:0007669"/>
    <property type="project" value="InterPro"/>
</dbReference>
<dbReference type="PIRSF" id="PIRSF036758">
    <property type="entry name" value="Aden_M_ParB"/>
    <property type="match status" value="1"/>
</dbReference>
<keyword evidence="4" id="KW-0949">S-adenosyl-L-methionine</keyword>
<name>A0A150F5C7_9BACI</name>
<reference evidence="8" key="1">
    <citation type="submission" date="2016-02" db="EMBL/GenBank/DDBJ databases">
        <authorList>
            <person name="Dunlap C."/>
        </authorList>
    </citation>
    <scope>NUCLEOTIDE SEQUENCE [LARGE SCALE GENOMIC DNA]</scope>
    <source>
        <strain evidence="8">NRRL B-41092</strain>
    </source>
</reference>
<dbReference type="RefSeq" id="WP_061522776.1">
    <property type="nucleotide sequence ID" value="NZ_JARLZY010000030.1"/>
</dbReference>
<keyword evidence="5" id="KW-0680">Restriction system</keyword>
<dbReference type="Pfam" id="PF02195">
    <property type="entry name" value="ParB_N"/>
    <property type="match status" value="1"/>
</dbReference>
<evidence type="ECO:0000313" key="7">
    <source>
        <dbReference type="EMBL" id="KXZ16396.1"/>
    </source>
</evidence>
<dbReference type="Pfam" id="PF01555">
    <property type="entry name" value="N6_N4_Mtase"/>
    <property type="match status" value="1"/>
</dbReference>
<dbReference type="SUPFAM" id="SSF110849">
    <property type="entry name" value="ParB/Sulfiredoxin"/>
    <property type="match status" value="1"/>
</dbReference>
<dbReference type="EMBL" id="LSBA01000031">
    <property type="protein sequence ID" value="KXZ16396.1"/>
    <property type="molecule type" value="Genomic_DNA"/>
</dbReference>
<evidence type="ECO:0000313" key="8">
    <source>
        <dbReference type="Proteomes" id="UP000075430"/>
    </source>
</evidence>
<dbReference type="InterPro" id="IPR036086">
    <property type="entry name" value="ParB/Sulfiredoxin_sf"/>
</dbReference>